<reference evidence="5 6" key="1">
    <citation type="journal article" date="2018" name="New Phytol.">
        <title>Phylogenomics of Endogonaceae and evolution of mycorrhizas within Mucoromycota.</title>
        <authorList>
            <person name="Chang Y."/>
            <person name="Desiro A."/>
            <person name="Na H."/>
            <person name="Sandor L."/>
            <person name="Lipzen A."/>
            <person name="Clum A."/>
            <person name="Barry K."/>
            <person name="Grigoriev I.V."/>
            <person name="Martin F.M."/>
            <person name="Stajich J.E."/>
            <person name="Smith M.E."/>
            <person name="Bonito G."/>
            <person name="Spatafora J.W."/>
        </authorList>
    </citation>
    <scope>NUCLEOTIDE SEQUENCE [LARGE SCALE GENOMIC DNA]</scope>
    <source>
        <strain evidence="5 6">GMNB39</strain>
    </source>
</reference>
<feature type="repeat" description="ANK" evidence="3">
    <location>
        <begin position="229"/>
        <end position="261"/>
    </location>
</feature>
<keyword evidence="2 3" id="KW-0040">ANK repeat</keyword>
<dbReference type="Proteomes" id="UP000268093">
    <property type="component" value="Unassembled WGS sequence"/>
</dbReference>
<evidence type="ECO:0000256" key="3">
    <source>
        <dbReference type="PROSITE-ProRule" id="PRU00023"/>
    </source>
</evidence>
<accession>A0A433A2J5</accession>
<dbReference type="InterPro" id="IPR002110">
    <property type="entry name" value="Ankyrin_rpt"/>
</dbReference>
<proteinExistence type="predicted"/>
<dbReference type="Pfam" id="PF13857">
    <property type="entry name" value="Ank_5"/>
    <property type="match status" value="1"/>
</dbReference>
<dbReference type="InterPro" id="IPR036770">
    <property type="entry name" value="Ankyrin_rpt-contain_sf"/>
</dbReference>
<evidence type="ECO:0000256" key="4">
    <source>
        <dbReference type="SAM" id="MobiDB-lite"/>
    </source>
</evidence>
<dbReference type="SMART" id="SM00248">
    <property type="entry name" value="ANK"/>
    <property type="match status" value="3"/>
</dbReference>
<evidence type="ECO:0000256" key="2">
    <source>
        <dbReference type="ARBA" id="ARBA00023043"/>
    </source>
</evidence>
<feature type="repeat" description="ANK" evidence="3">
    <location>
        <begin position="128"/>
        <end position="150"/>
    </location>
</feature>
<keyword evidence="6" id="KW-1185">Reference proteome</keyword>
<dbReference type="PANTHER" id="PTHR24198">
    <property type="entry name" value="ANKYRIN REPEAT AND PROTEIN KINASE DOMAIN-CONTAINING PROTEIN"/>
    <property type="match status" value="1"/>
</dbReference>
<sequence length="282" mass="30547">MSASTARPMGHARTPTMTSISSQISTTKRSAPIQSSSAVEESLRTFKLLEALRAGDHAALTTIVNTSYSAHQGSHPTIPVAPSSPASMDGSPRQSSTPLHLAVQCASTGTVEFLLSLATLDVNARDASGNTALHLAAKSNRADVVRILLEEKDVNDVMVNNEGKTPEQMCPKGSEVAQMLEENRMAFISSHTPLLHTYAAERNLVALEKLLSEPRAAALLSINHQDPVTGSTILHEAARNRDFELVQWCLERRADVLVRDRRGKLPAEITKDERIRTALKEG</sequence>
<feature type="compositionally biased region" description="Low complexity" evidence="4">
    <location>
        <begin position="14"/>
        <end position="30"/>
    </location>
</feature>
<dbReference type="PROSITE" id="PS50297">
    <property type="entry name" value="ANK_REP_REGION"/>
    <property type="match status" value="2"/>
</dbReference>
<dbReference type="PROSITE" id="PS50088">
    <property type="entry name" value="ANK_REPEAT"/>
    <property type="match status" value="2"/>
</dbReference>
<dbReference type="OrthoDB" id="2431775at2759"/>
<organism evidence="5 6">
    <name type="scientific">Jimgerdemannia flammicorona</name>
    <dbReference type="NCBI Taxonomy" id="994334"/>
    <lineage>
        <taxon>Eukaryota</taxon>
        <taxon>Fungi</taxon>
        <taxon>Fungi incertae sedis</taxon>
        <taxon>Mucoromycota</taxon>
        <taxon>Mucoromycotina</taxon>
        <taxon>Endogonomycetes</taxon>
        <taxon>Endogonales</taxon>
        <taxon>Endogonaceae</taxon>
        <taxon>Jimgerdemannia</taxon>
    </lineage>
</organism>
<protein>
    <submittedName>
        <fullName evidence="5">Ankyrin repeat-containing domain protein</fullName>
    </submittedName>
</protein>
<comment type="caution">
    <text evidence="5">The sequence shown here is derived from an EMBL/GenBank/DDBJ whole genome shotgun (WGS) entry which is preliminary data.</text>
</comment>
<dbReference type="Pfam" id="PF12796">
    <property type="entry name" value="Ank_2"/>
    <property type="match status" value="1"/>
</dbReference>
<gene>
    <name evidence="5" type="ORF">BC936DRAFT_141308</name>
</gene>
<feature type="region of interest" description="Disordered" evidence="4">
    <location>
        <begin position="70"/>
        <end position="95"/>
    </location>
</feature>
<keyword evidence="1" id="KW-0677">Repeat</keyword>
<name>A0A433A2J5_9FUNG</name>
<dbReference type="AlphaFoldDB" id="A0A433A2J5"/>
<dbReference type="Gene3D" id="1.25.40.20">
    <property type="entry name" value="Ankyrin repeat-containing domain"/>
    <property type="match status" value="2"/>
</dbReference>
<dbReference type="SUPFAM" id="SSF48403">
    <property type="entry name" value="Ankyrin repeat"/>
    <property type="match status" value="1"/>
</dbReference>
<evidence type="ECO:0000313" key="6">
    <source>
        <dbReference type="Proteomes" id="UP000268093"/>
    </source>
</evidence>
<dbReference type="EMBL" id="RBNI01019265">
    <property type="protein sequence ID" value="RUO96880.1"/>
    <property type="molecule type" value="Genomic_DNA"/>
</dbReference>
<evidence type="ECO:0000313" key="5">
    <source>
        <dbReference type="EMBL" id="RUO96880.1"/>
    </source>
</evidence>
<feature type="region of interest" description="Disordered" evidence="4">
    <location>
        <begin position="1"/>
        <end position="37"/>
    </location>
</feature>
<dbReference type="PANTHER" id="PTHR24198:SF165">
    <property type="entry name" value="ANKYRIN REPEAT-CONTAINING PROTEIN-RELATED"/>
    <property type="match status" value="1"/>
</dbReference>
<evidence type="ECO:0000256" key="1">
    <source>
        <dbReference type="ARBA" id="ARBA00022737"/>
    </source>
</evidence>